<feature type="region of interest" description="Disordered" evidence="1">
    <location>
        <begin position="1"/>
        <end position="87"/>
    </location>
</feature>
<evidence type="ECO:0000256" key="1">
    <source>
        <dbReference type="SAM" id="MobiDB-lite"/>
    </source>
</evidence>
<dbReference type="EMBL" id="BQNB010012290">
    <property type="protein sequence ID" value="GJT01692.1"/>
    <property type="molecule type" value="Genomic_DNA"/>
</dbReference>
<gene>
    <name evidence="2" type="ORF">Tco_0822861</name>
</gene>
<evidence type="ECO:0000313" key="2">
    <source>
        <dbReference type="EMBL" id="GJT01692.1"/>
    </source>
</evidence>
<dbReference type="PANTHER" id="PTHR35317">
    <property type="entry name" value="OS04G0629600 PROTEIN"/>
    <property type="match status" value="1"/>
</dbReference>
<name>A0ABQ5AJK0_9ASTR</name>
<evidence type="ECO:0000313" key="3">
    <source>
        <dbReference type="Proteomes" id="UP001151760"/>
    </source>
</evidence>
<organism evidence="2 3">
    <name type="scientific">Tanacetum coccineum</name>
    <dbReference type="NCBI Taxonomy" id="301880"/>
    <lineage>
        <taxon>Eukaryota</taxon>
        <taxon>Viridiplantae</taxon>
        <taxon>Streptophyta</taxon>
        <taxon>Embryophyta</taxon>
        <taxon>Tracheophyta</taxon>
        <taxon>Spermatophyta</taxon>
        <taxon>Magnoliopsida</taxon>
        <taxon>eudicotyledons</taxon>
        <taxon>Gunneridae</taxon>
        <taxon>Pentapetalae</taxon>
        <taxon>asterids</taxon>
        <taxon>campanulids</taxon>
        <taxon>Asterales</taxon>
        <taxon>Asteraceae</taxon>
        <taxon>Asteroideae</taxon>
        <taxon>Anthemideae</taxon>
        <taxon>Anthemidinae</taxon>
        <taxon>Tanacetum</taxon>
    </lineage>
</organism>
<sequence length="291" mass="33311">MSNRFSNGSSDTSGTRDGDRSSRKSQKSLSCSNTSSHIRRFERLENRSKSKVNPEREEPRLGQEAPENGRKKETTPQKEFKKKRGAVYTASKGKIAQKLKHKKKGTSILEEQLLQIDKTQNREAIWAAIKNEHHKEEERVQQARLQTLKSEFEMLHMKEDETIDTFTAKLTTIVNKAASLGHTIEDSVVGQGKPFRERGHGRFNQTRGREQDKNYYQTKREERASLEEDTRDKSQKDTTKSQESAEIAESAEITESAKIAENAEKPQGVQKIPKELINEQGVLKEERTKNK</sequence>
<dbReference type="Proteomes" id="UP001151760">
    <property type="component" value="Unassembled WGS sequence"/>
</dbReference>
<dbReference type="PANTHER" id="PTHR35317:SF38">
    <property type="entry name" value="RNA-DIRECTED DNA POLYMERASE"/>
    <property type="match status" value="1"/>
</dbReference>
<feature type="compositionally biased region" description="Basic and acidic residues" evidence="1">
    <location>
        <begin position="207"/>
        <end position="240"/>
    </location>
</feature>
<keyword evidence="3" id="KW-1185">Reference proteome</keyword>
<feature type="compositionally biased region" description="Low complexity" evidence="1">
    <location>
        <begin position="244"/>
        <end position="260"/>
    </location>
</feature>
<feature type="compositionally biased region" description="Basic and acidic residues" evidence="1">
    <location>
        <begin position="39"/>
        <end position="79"/>
    </location>
</feature>
<reference evidence="2" key="1">
    <citation type="journal article" date="2022" name="Int. J. Mol. Sci.">
        <title>Draft Genome of Tanacetum Coccineum: Genomic Comparison of Closely Related Tanacetum-Family Plants.</title>
        <authorList>
            <person name="Yamashiro T."/>
            <person name="Shiraishi A."/>
            <person name="Nakayama K."/>
            <person name="Satake H."/>
        </authorList>
    </citation>
    <scope>NUCLEOTIDE SEQUENCE</scope>
</reference>
<comment type="caution">
    <text evidence="2">The sequence shown here is derived from an EMBL/GenBank/DDBJ whole genome shotgun (WGS) entry which is preliminary data.</text>
</comment>
<feature type="region of interest" description="Disordered" evidence="1">
    <location>
        <begin position="190"/>
        <end position="273"/>
    </location>
</feature>
<protein>
    <submittedName>
        <fullName evidence="2">Uncharacterized protein</fullName>
    </submittedName>
</protein>
<proteinExistence type="predicted"/>
<dbReference type="Pfam" id="PF14223">
    <property type="entry name" value="Retrotran_gag_2"/>
    <property type="match status" value="1"/>
</dbReference>
<accession>A0ABQ5AJK0</accession>
<feature type="compositionally biased region" description="Polar residues" evidence="1">
    <location>
        <begin position="1"/>
        <end position="13"/>
    </location>
</feature>
<reference evidence="2" key="2">
    <citation type="submission" date="2022-01" db="EMBL/GenBank/DDBJ databases">
        <authorList>
            <person name="Yamashiro T."/>
            <person name="Shiraishi A."/>
            <person name="Satake H."/>
            <person name="Nakayama K."/>
        </authorList>
    </citation>
    <scope>NUCLEOTIDE SEQUENCE</scope>
</reference>